<keyword evidence="1" id="KW-1133">Transmembrane helix</keyword>
<feature type="transmembrane region" description="Helical" evidence="1">
    <location>
        <begin position="138"/>
        <end position="158"/>
    </location>
</feature>
<evidence type="ECO:0000313" key="4">
    <source>
        <dbReference type="Proteomes" id="UP001595665"/>
    </source>
</evidence>
<feature type="transmembrane region" description="Helical" evidence="1">
    <location>
        <begin position="66"/>
        <end position="86"/>
    </location>
</feature>
<keyword evidence="1" id="KW-0812">Transmembrane</keyword>
<keyword evidence="4" id="KW-1185">Reference proteome</keyword>
<evidence type="ECO:0000313" key="3">
    <source>
        <dbReference type="EMBL" id="MFC3460271.1"/>
    </source>
</evidence>
<keyword evidence="1" id="KW-0472">Membrane</keyword>
<sequence>MMEAPLAWLAATPLSRAMRGDPWLYPVVEIVHILGFAVLVGGVVLFDLRVLGFARGISVAALARHLLRWALASLLLIVPAGLLLFSAHPEELARNPVFQLKLVLIAAAGLNALAFHVFPYRGAAAWERERPAPPAARLQALLSILLWVGVISCGRLLAYV</sequence>
<organism evidence="3 4">
    <name type="scientific">Massilia haematophila</name>
    <dbReference type="NCBI Taxonomy" id="457923"/>
    <lineage>
        <taxon>Bacteria</taxon>
        <taxon>Pseudomonadati</taxon>
        <taxon>Pseudomonadota</taxon>
        <taxon>Betaproteobacteria</taxon>
        <taxon>Burkholderiales</taxon>
        <taxon>Oxalobacteraceae</taxon>
        <taxon>Telluria group</taxon>
        <taxon>Massilia</taxon>
    </lineage>
</organism>
<proteinExistence type="predicted"/>
<name>A0ABV7PM08_9BURK</name>
<feature type="domain" description="DUF6644" evidence="2">
    <location>
        <begin position="30"/>
        <end position="159"/>
    </location>
</feature>
<dbReference type="EMBL" id="JBHRVV010000001">
    <property type="protein sequence ID" value="MFC3460271.1"/>
    <property type="molecule type" value="Genomic_DNA"/>
</dbReference>
<feature type="transmembrane region" description="Helical" evidence="1">
    <location>
        <begin position="98"/>
        <end position="118"/>
    </location>
</feature>
<dbReference type="RefSeq" id="WP_312547518.1">
    <property type="nucleotide sequence ID" value="NZ_JBHRVV010000001.1"/>
</dbReference>
<feature type="transmembrane region" description="Helical" evidence="1">
    <location>
        <begin position="33"/>
        <end position="54"/>
    </location>
</feature>
<dbReference type="Proteomes" id="UP001595665">
    <property type="component" value="Unassembled WGS sequence"/>
</dbReference>
<gene>
    <name evidence="3" type="ORF">ACFOPH_18720</name>
</gene>
<evidence type="ECO:0000256" key="1">
    <source>
        <dbReference type="SAM" id="Phobius"/>
    </source>
</evidence>
<dbReference type="InterPro" id="IPR046586">
    <property type="entry name" value="DUF6644"/>
</dbReference>
<reference evidence="4" key="1">
    <citation type="journal article" date="2019" name="Int. J. Syst. Evol. Microbiol.">
        <title>The Global Catalogue of Microorganisms (GCM) 10K type strain sequencing project: providing services to taxonomists for standard genome sequencing and annotation.</title>
        <authorList>
            <consortium name="The Broad Institute Genomics Platform"/>
            <consortium name="The Broad Institute Genome Sequencing Center for Infectious Disease"/>
            <person name="Wu L."/>
            <person name="Ma J."/>
        </authorList>
    </citation>
    <scope>NUCLEOTIDE SEQUENCE [LARGE SCALE GENOMIC DNA]</scope>
    <source>
        <strain evidence="4">CCM 7480</strain>
    </source>
</reference>
<evidence type="ECO:0000259" key="2">
    <source>
        <dbReference type="Pfam" id="PF20349"/>
    </source>
</evidence>
<comment type="caution">
    <text evidence="3">The sequence shown here is derived from an EMBL/GenBank/DDBJ whole genome shotgun (WGS) entry which is preliminary data.</text>
</comment>
<accession>A0ABV7PM08</accession>
<protein>
    <submittedName>
        <fullName evidence="3">DUF6644 family protein</fullName>
    </submittedName>
</protein>
<dbReference type="Pfam" id="PF20349">
    <property type="entry name" value="DUF6644"/>
    <property type="match status" value="1"/>
</dbReference>